<evidence type="ECO:0000313" key="3">
    <source>
        <dbReference type="Proteomes" id="UP000664859"/>
    </source>
</evidence>
<keyword evidence="3" id="KW-1185">Reference proteome</keyword>
<proteinExistence type="predicted"/>
<dbReference type="EMBL" id="JAFCMP010000042">
    <property type="protein sequence ID" value="KAG5189955.1"/>
    <property type="molecule type" value="Genomic_DNA"/>
</dbReference>
<dbReference type="InterPro" id="IPR011076">
    <property type="entry name" value="Malate_synth_sf"/>
</dbReference>
<dbReference type="GO" id="GO:0006097">
    <property type="term" value="P:glyoxylate cycle"/>
    <property type="evidence" value="ECO:0007669"/>
    <property type="project" value="InterPro"/>
</dbReference>
<evidence type="ECO:0000259" key="1">
    <source>
        <dbReference type="Pfam" id="PF20656"/>
    </source>
</evidence>
<feature type="non-terminal residue" evidence="2">
    <location>
        <position position="181"/>
    </location>
</feature>
<sequence length="181" mass="20719">MPQRCLTTPLDIRVHGRVPMEAEHILSPDALRFLGYLHTRYEQRRQMLLAARVARQCEFDAGIDPCFRAETKYIRDDPAWSVRPPPKDLEDRRVEITGPVDRKMVINGLNSGASTYMADFEDSTSPTWDNVLDGQVNLYDATRGTIEYTNPANGKVYKVNEKHSVLLVRPRGWHLDEAHVT</sequence>
<organism evidence="2 3">
    <name type="scientific">Tribonema minus</name>
    <dbReference type="NCBI Taxonomy" id="303371"/>
    <lineage>
        <taxon>Eukaryota</taxon>
        <taxon>Sar</taxon>
        <taxon>Stramenopiles</taxon>
        <taxon>Ochrophyta</taxon>
        <taxon>PX clade</taxon>
        <taxon>Xanthophyceae</taxon>
        <taxon>Tribonematales</taxon>
        <taxon>Tribonemataceae</taxon>
        <taxon>Tribonema</taxon>
    </lineage>
</organism>
<name>A0A836CKH8_9STRA</name>
<gene>
    <name evidence="2" type="ORF">JKP88DRAFT_267120</name>
</gene>
<protein>
    <submittedName>
        <fullName evidence="2">Malate synthase</fullName>
    </submittedName>
</protein>
<reference evidence="2" key="1">
    <citation type="submission" date="2021-02" db="EMBL/GenBank/DDBJ databases">
        <title>First Annotated Genome of the Yellow-green Alga Tribonema minus.</title>
        <authorList>
            <person name="Mahan K.M."/>
        </authorList>
    </citation>
    <scope>NUCLEOTIDE SEQUENCE</scope>
    <source>
        <strain evidence="2">UTEX B ZZ1240</strain>
    </source>
</reference>
<dbReference type="Pfam" id="PF20656">
    <property type="entry name" value="MS_N"/>
    <property type="match status" value="1"/>
</dbReference>
<evidence type="ECO:0000313" key="2">
    <source>
        <dbReference type="EMBL" id="KAG5189955.1"/>
    </source>
</evidence>
<comment type="caution">
    <text evidence="2">The sequence shown here is derived from an EMBL/GenBank/DDBJ whole genome shotgun (WGS) entry which is preliminary data.</text>
</comment>
<accession>A0A836CKH8</accession>
<dbReference type="GO" id="GO:0005737">
    <property type="term" value="C:cytoplasm"/>
    <property type="evidence" value="ECO:0007669"/>
    <property type="project" value="TreeGrafter"/>
</dbReference>
<dbReference type="AlphaFoldDB" id="A0A836CKH8"/>
<dbReference type="PANTHER" id="PTHR42902:SF1">
    <property type="entry name" value="MALATE SYNTHASE 1-RELATED"/>
    <property type="match status" value="1"/>
</dbReference>
<dbReference type="InterPro" id="IPR046363">
    <property type="entry name" value="MS_N_TIM-barrel_dom"/>
</dbReference>
<feature type="domain" description="Malate synthase N-terminal" evidence="1">
    <location>
        <begin position="13"/>
        <end position="73"/>
    </location>
</feature>
<dbReference type="InterPro" id="IPR048356">
    <property type="entry name" value="MS_N"/>
</dbReference>
<dbReference type="Gene3D" id="3.20.20.360">
    <property type="entry name" value="Malate synthase, domain 3"/>
    <property type="match status" value="1"/>
</dbReference>
<dbReference type="InterPro" id="IPR006252">
    <property type="entry name" value="Malate_synthA"/>
</dbReference>
<dbReference type="OrthoDB" id="186072at2759"/>
<dbReference type="PANTHER" id="PTHR42902">
    <property type="entry name" value="MALATE SYNTHASE"/>
    <property type="match status" value="1"/>
</dbReference>
<dbReference type="SUPFAM" id="SSF51645">
    <property type="entry name" value="Malate synthase G"/>
    <property type="match status" value="1"/>
</dbReference>
<dbReference type="Proteomes" id="UP000664859">
    <property type="component" value="Unassembled WGS sequence"/>
</dbReference>
<dbReference type="GO" id="GO:0004474">
    <property type="term" value="F:malate synthase activity"/>
    <property type="evidence" value="ECO:0007669"/>
    <property type="project" value="InterPro"/>
</dbReference>